<gene>
    <name evidence="2" type="ORF">A3A97_01275</name>
</gene>
<evidence type="ECO:0000313" key="2">
    <source>
        <dbReference type="EMBL" id="OHA50500.1"/>
    </source>
</evidence>
<proteinExistence type="predicted"/>
<feature type="region of interest" description="Disordered" evidence="1">
    <location>
        <begin position="1"/>
        <end position="20"/>
    </location>
</feature>
<dbReference type="EMBL" id="MHSW01000035">
    <property type="protein sequence ID" value="OHA50500.1"/>
    <property type="molecule type" value="Genomic_DNA"/>
</dbReference>
<evidence type="ECO:0000256" key="1">
    <source>
        <dbReference type="SAM" id="MobiDB-lite"/>
    </source>
</evidence>
<dbReference type="Proteomes" id="UP000176951">
    <property type="component" value="Unassembled WGS sequence"/>
</dbReference>
<protein>
    <submittedName>
        <fullName evidence="2">Uncharacterized protein</fullName>
    </submittedName>
</protein>
<organism evidence="2 3">
    <name type="scientific">Candidatus Terrybacteria bacterium RIFCSPLOWO2_01_FULL_40_23</name>
    <dbReference type="NCBI Taxonomy" id="1802366"/>
    <lineage>
        <taxon>Bacteria</taxon>
        <taxon>Candidatus Terryibacteriota</taxon>
    </lineage>
</organism>
<name>A0A1G2PQ89_9BACT</name>
<evidence type="ECO:0000313" key="3">
    <source>
        <dbReference type="Proteomes" id="UP000176951"/>
    </source>
</evidence>
<comment type="caution">
    <text evidence="2">The sequence shown here is derived from an EMBL/GenBank/DDBJ whole genome shotgun (WGS) entry which is preliminary data.</text>
</comment>
<accession>A0A1G2PQ89</accession>
<reference evidence="2 3" key="1">
    <citation type="journal article" date="2016" name="Nat. Commun.">
        <title>Thousands of microbial genomes shed light on interconnected biogeochemical processes in an aquifer system.</title>
        <authorList>
            <person name="Anantharaman K."/>
            <person name="Brown C.T."/>
            <person name="Hug L.A."/>
            <person name="Sharon I."/>
            <person name="Castelle C.J."/>
            <person name="Probst A.J."/>
            <person name="Thomas B.C."/>
            <person name="Singh A."/>
            <person name="Wilkins M.J."/>
            <person name="Karaoz U."/>
            <person name="Brodie E.L."/>
            <person name="Williams K.H."/>
            <person name="Hubbard S.S."/>
            <person name="Banfield J.F."/>
        </authorList>
    </citation>
    <scope>NUCLEOTIDE SEQUENCE [LARGE SCALE GENOMIC DNA]</scope>
</reference>
<sequence length="330" mass="38165">MSRETQGYVPPEAMEPQKGAEISEAELTYRNAEEYMGRLMHSSSYERQAGEKGREILVSREDGGERYELGQIHAPFDPAFEGVHKVLQNIPMRIESLNEMRTWPAFDVGIFYIRDPQNKNGKDRHTEIAANVVGYLPIKKVNSEEQEGILAAWYAATNPEYKDKRLTDEGFPNALKFGLEKAKKYGHAFKAVVAEGFDGRLELLGSREERGTEKIRMFYKKNGALIEVPYQEPLKGYNLHLLVKTFDGRDAMSTSELLDIVRTLYIDYDVPEKKWRPAYERLERELLEAENNEVSFLSFKDRKMLESEGQEIILQESPLEKKRRESRSKR</sequence>
<dbReference type="AlphaFoldDB" id="A0A1G2PQ89"/>